<dbReference type="RefSeq" id="WP_244524970.1">
    <property type="nucleotide sequence ID" value="NZ_FNTI01000001.1"/>
</dbReference>
<name>A0A1H4QFP4_9BRAD</name>
<feature type="signal peptide" evidence="3">
    <location>
        <begin position="1"/>
        <end position="26"/>
    </location>
</feature>
<dbReference type="PROSITE" id="PS50208">
    <property type="entry name" value="CASPASE_P20"/>
    <property type="match status" value="1"/>
</dbReference>
<dbReference type="SMART" id="SM00115">
    <property type="entry name" value="CASc"/>
    <property type="match status" value="1"/>
</dbReference>
<accession>A0A1H4QFP4</accession>
<dbReference type="AlphaFoldDB" id="A0A1H4QFP4"/>
<dbReference type="InterPro" id="IPR052039">
    <property type="entry name" value="Caspase-related_regulators"/>
</dbReference>
<keyword evidence="3" id="KW-0732">Signal</keyword>
<dbReference type="PANTHER" id="PTHR22576:SF37">
    <property type="entry name" value="MUCOSA-ASSOCIATED LYMPHOID TISSUE LYMPHOMA TRANSLOCATION PROTEIN 1"/>
    <property type="match status" value="1"/>
</dbReference>
<dbReference type="InterPro" id="IPR001309">
    <property type="entry name" value="Pept_C14_p20"/>
</dbReference>
<gene>
    <name evidence="5" type="ORF">SAMN05444171_0836</name>
</gene>
<evidence type="ECO:0000256" key="3">
    <source>
        <dbReference type="SAM" id="SignalP"/>
    </source>
</evidence>
<dbReference type="PRINTS" id="PR00376">
    <property type="entry name" value="IL1BCENZYME"/>
</dbReference>
<dbReference type="PANTHER" id="PTHR22576">
    <property type="entry name" value="MUCOSA ASSOCIATED LYMPHOID TISSUE LYMPHOMA TRANSLOCATION PROTEIN 1/PARACASPASE"/>
    <property type="match status" value="1"/>
</dbReference>
<dbReference type="InterPro" id="IPR029030">
    <property type="entry name" value="Caspase-like_dom_sf"/>
</dbReference>
<proteinExistence type="inferred from homology"/>
<dbReference type="Gene3D" id="3.40.50.1460">
    <property type="match status" value="1"/>
</dbReference>
<reference evidence="5 6" key="1">
    <citation type="submission" date="2016-10" db="EMBL/GenBank/DDBJ databases">
        <authorList>
            <person name="de Groot N.N."/>
        </authorList>
    </citation>
    <scope>NUCLEOTIDE SEQUENCE [LARGE SCALE GENOMIC DNA]</scope>
    <source>
        <strain evidence="5 6">GAS522</strain>
    </source>
</reference>
<evidence type="ECO:0000256" key="2">
    <source>
        <dbReference type="SAM" id="MobiDB-lite"/>
    </source>
</evidence>
<dbReference type="EMBL" id="FNTI01000001">
    <property type="protein sequence ID" value="SEC18390.1"/>
    <property type="molecule type" value="Genomic_DNA"/>
</dbReference>
<organism evidence="5 6">
    <name type="scientific">Bradyrhizobium lablabi</name>
    <dbReference type="NCBI Taxonomy" id="722472"/>
    <lineage>
        <taxon>Bacteria</taxon>
        <taxon>Pseudomonadati</taxon>
        <taxon>Pseudomonadota</taxon>
        <taxon>Alphaproteobacteria</taxon>
        <taxon>Hyphomicrobiales</taxon>
        <taxon>Nitrobacteraceae</taxon>
        <taxon>Bradyrhizobium</taxon>
    </lineage>
</organism>
<sequence>MSRFNMSRFKSLLFCAGLCGSLFGLAAGGAAFAEASSAEVGNATQSSPQSREQRVALVIGNSNYQSAPKLANPGNDAQSMAQLLNSAGFEVTEAIDLTRNDMVKAVQDFSARIAARGPKTVAMIYYAGHGVQLAGENYLLPVDARILTPADLDGNSLRLVDLMGTLESIPSRMRIVVLDACRNNPFPGVSDAGRGLAIVDAPNGSIVGYSTAPGMEAQDGDSNHSPYTQAFLRRAREPNLPIEQLFKRVRLDVNNATDGHQTPWESSSLTSEFYFFGDTAVAATRAPDHSPIIQTASNLPSRSVRQAYDYVLSEASPDYYEEFIRLYPRDPLCDRIRHLLGNWLEATAWHKAVLANSPVVYKAFHDSYANSPYAQSALKLQAQPRTVPLMQFTRLTRSPAINFTNSGLSKDHTPVQGPSKIATLPDKGSNLGNTGGAGKISNLPIKNADPIRVKNHRHEGTLAPRRFGGGSGGNSSPRLASSPSRNSFNSMGGHGGRH</sequence>
<protein>
    <submittedName>
        <fullName evidence="5">Caspase domain-containing protein</fullName>
    </submittedName>
</protein>
<evidence type="ECO:0000313" key="6">
    <source>
        <dbReference type="Proteomes" id="UP000183208"/>
    </source>
</evidence>
<evidence type="ECO:0000259" key="4">
    <source>
        <dbReference type="PROSITE" id="PS50208"/>
    </source>
</evidence>
<dbReference type="Pfam" id="PF00656">
    <property type="entry name" value="Peptidase_C14"/>
    <property type="match status" value="1"/>
</dbReference>
<dbReference type="GO" id="GO:0004197">
    <property type="term" value="F:cysteine-type endopeptidase activity"/>
    <property type="evidence" value="ECO:0007669"/>
    <property type="project" value="InterPro"/>
</dbReference>
<comment type="similarity">
    <text evidence="1">Belongs to the peptidase C14A family.</text>
</comment>
<feature type="region of interest" description="Disordered" evidence="2">
    <location>
        <begin position="403"/>
        <end position="498"/>
    </location>
</feature>
<evidence type="ECO:0000313" key="5">
    <source>
        <dbReference type="EMBL" id="SEC18390.1"/>
    </source>
</evidence>
<dbReference type="Proteomes" id="UP000183208">
    <property type="component" value="Unassembled WGS sequence"/>
</dbReference>
<dbReference type="InterPro" id="IPR011600">
    <property type="entry name" value="Pept_C14_caspase"/>
</dbReference>
<feature type="chain" id="PRO_5010285519" evidence="3">
    <location>
        <begin position="27"/>
        <end position="498"/>
    </location>
</feature>
<dbReference type="SUPFAM" id="SSF52129">
    <property type="entry name" value="Caspase-like"/>
    <property type="match status" value="1"/>
</dbReference>
<feature type="compositionally biased region" description="Polar residues" evidence="2">
    <location>
        <begin position="477"/>
        <end position="490"/>
    </location>
</feature>
<dbReference type="InterPro" id="IPR015917">
    <property type="entry name" value="Pept_C14A"/>
</dbReference>
<dbReference type="GO" id="GO:0006508">
    <property type="term" value="P:proteolysis"/>
    <property type="evidence" value="ECO:0007669"/>
    <property type="project" value="InterPro"/>
</dbReference>
<evidence type="ECO:0000256" key="1">
    <source>
        <dbReference type="ARBA" id="ARBA00010134"/>
    </source>
</evidence>
<feature type="domain" description="Caspase family p20" evidence="4">
    <location>
        <begin position="52"/>
        <end position="185"/>
    </location>
</feature>